<name>A0A834XQT3_APHGI</name>
<dbReference type="OrthoDB" id="8185041at2759"/>
<dbReference type="Proteomes" id="UP000639338">
    <property type="component" value="Unassembled WGS sequence"/>
</dbReference>
<accession>A0A834XQT3</accession>
<comment type="caution">
    <text evidence="2">The sequence shown here is derived from an EMBL/GenBank/DDBJ whole genome shotgun (WGS) entry which is preliminary data.</text>
</comment>
<evidence type="ECO:0000256" key="1">
    <source>
        <dbReference type="SAM" id="Phobius"/>
    </source>
</evidence>
<dbReference type="SUPFAM" id="SSF52058">
    <property type="entry name" value="L domain-like"/>
    <property type="match status" value="1"/>
</dbReference>
<evidence type="ECO:0000313" key="2">
    <source>
        <dbReference type="EMBL" id="KAF7989935.1"/>
    </source>
</evidence>
<dbReference type="EMBL" id="JACMRX010000005">
    <property type="protein sequence ID" value="KAF7989935.1"/>
    <property type="molecule type" value="Genomic_DNA"/>
</dbReference>
<keyword evidence="1" id="KW-0472">Membrane</keyword>
<feature type="transmembrane region" description="Helical" evidence="1">
    <location>
        <begin position="476"/>
        <end position="501"/>
    </location>
</feature>
<reference evidence="2 3" key="1">
    <citation type="submission" date="2020-08" db="EMBL/GenBank/DDBJ databases">
        <title>Aphidius gifuensis genome sequencing and assembly.</title>
        <authorList>
            <person name="Du Z."/>
        </authorList>
    </citation>
    <scope>NUCLEOTIDE SEQUENCE [LARGE SCALE GENOMIC DNA]</scope>
    <source>
        <strain evidence="2">YNYX2018</strain>
        <tissue evidence="2">Adults</tissue>
    </source>
</reference>
<keyword evidence="1" id="KW-0812">Transmembrane</keyword>
<dbReference type="AlphaFoldDB" id="A0A834XQT3"/>
<organism evidence="2 3">
    <name type="scientific">Aphidius gifuensis</name>
    <name type="common">Parasitoid wasp</name>
    <dbReference type="NCBI Taxonomy" id="684658"/>
    <lineage>
        <taxon>Eukaryota</taxon>
        <taxon>Metazoa</taxon>
        <taxon>Ecdysozoa</taxon>
        <taxon>Arthropoda</taxon>
        <taxon>Hexapoda</taxon>
        <taxon>Insecta</taxon>
        <taxon>Pterygota</taxon>
        <taxon>Neoptera</taxon>
        <taxon>Endopterygota</taxon>
        <taxon>Hymenoptera</taxon>
        <taxon>Apocrita</taxon>
        <taxon>Ichneumonoidea</taxon>
        <taxon>Braconidae</taxon>
        <taxon>Aphidiinae</taxon>
        <taxon>Aphidius</taxon>
    </lineage>
</organism>
<sequence length="774" mass="88111">MIGCDCRIISNQWINVECIFLDYQEVDLHKGSIPEEASMISLSRCRKLRIHAGAFTDKEQPERGLVTSVLTHLDREKIFQNISYPNSFIEVSECHFLVLESNAFKNVRGPLSISITRCQFVDIKKHAFSWLSQFMVTEVQSLGLSSNAFKFDVLSNRRHGPSTKIRFQSAEIAEIPSLAFPSAVSEIWMNNVTVGVIHKDAFCAVMISNLKFSNGSIFEIQSGAFSEQTLIRNFEIVNTRLRKIKMGAFRAAATNFSIFHSRFDEIETAAIEVSAATILFNFNEFHSLQKHAMVFKEWTHISVDYNFFFNLGKDAIMADEVAKTTKENPNVEFTLIGNRINKAVDRSLKFATVSEKANIAKVEYNCFDHLCDCSMIDWIQKITGKNTSVNWMMKSSLCVAGEWVEKCFKRSQGYFSMQTFTEQFCKANTGTTCNQPDTYCEQKLASPTNNPCIHSAQNDTFDVDTNNFLKLDPTNILISILCISIILLITVSILIFSALYMKRREKLIKLSTAHNLNAIHSVTDKMKRESLVLSTLELSVNHFNGSLSHENVEIENDPNEYLSHTENKASQTLPEELTEEYLKDLKNQLNDPECYSHARNIVEHLYDIIKVEENCNNNNEKKLPNHEDNMYETIIPRRKQLNMQKKMLNVGTKVPSLEKLSNEISPLVLRDYAQPTDHQSAENNYVYKELPDVIGGYVKRPMEEYTSEVLARPGLLDFFNASSLNFLDLNTDISTRSADHFRDSGDTTTHIYSEVLESNVSNLFTSTVDRSLPG</sequence>
<protein>
    <submittedName>
        <fullName evidence="2">Uncharacterized protein</fullName>
    </submittedName>
</protein>
<evidence type="ECO:0000313" key="3">
    <source>
        <dbReference type="Proteomes" id="UP000639338"/>
    </source>
</evidence>
<proteinExistence type="predicted"/>
<keyword evidence="1" id="KW-1133">Transmembrane helix</keyword>
<keyword evidence="3" id="KW-1185">Reference proteome</keyword>
<gene>
    <name evidence="2" type="ORF">HCN44_008609</name>
</gene>